<dbReference type="Proteomes" id="UP000283652">
    <property type="component" value="Unassembled WGS sequence"/>
</dbReference>
<proteinExistence type="predicted"/>
<dbReference type="EMBL" id="QRUK01000016">
    <property type="protein sequence ID" value="RGR58459.1"/>
    <property type="molecule type" value="Genomic_DNA"/>
</dbReference>
<organism evidence="1 2">
    <name type="scientific">Dorea formicigenerans</name>
    <dbReference type="NCBI Taxonomy" id="39486"/>
    <lineage>
        <taxon>Bacteria</taxon>
        <taxon>Bacillati</taxon>
        <taxon>Bacillota</taxon>
        <taxon>Clostridia</taxon>
        <taxon>Lachnospirales</taxon>
        <taxon>Lachnospiraceae</taxon>
        <taxon>Dorea</taxon>
    </lineage>
</organism>
<accession>A0A412EZP8</accession>
<protein>
    <submittedName>
        <fullName evidence="1">Uncharacterized protein</fullName>
    </submittedName>
</protein>
<reference evidence="1 2" key="1">
    <citation type="submission" date="2018-08" db="EMBL/GenBank/DDBJ databases">
        <title>A genome reference for cultivated species of the human gut microbiota.</title>
        <authorList>
            <person name="Zou Y."/>
            <person name="Xue W."/>
            <person name="Luo G."/>
        </authorList>
    </citation>
    <scope>NUCLEOTIDE SEQUENCE [LARGE SCALE GENOMIC DNA]</scope>
    <source>
        <strain evidence="1 2">AF25-11</strain>
    </source>
</reference>
<evidence type="ECO:0000313" key="2">
    <source>
        <dbReference type="Proteomes" id="UP000283652"/>
    </source>
</evidence>
<name>A0A412EZP8_9FIRM</name>
<dbReference type="AlphaFoldDB" id="A0A412EZP8"/>
<sequence>MHHFLYILFYIHVFNIALLTSDINHVIQECLGILAARCASCNCMTYFYQKQSPLSQHIVSNQNIFFISCHLYRCMFKLESLAKIYREFISSPLFFRLYIMLSNSHSSFTRQCIRHF</sequence>
<comment type="caution">
    <text evidence="1">The sequence shown here is derived from an EMBL/GenBank/DDBJ whole genome shotgun (WGS) entry which is preliminary data.</text>
</comment>
<evidence type="ECO:0000313" key="1">
    <source>
        <dbReference type="EMBL" id="RGR58459.1"/>
    </source>
</evidence>
<gene>
    <name evidence="1" type="ORF">DWY33_09340</name>
</gene>